<dbReference type="AlphaFoldDB" id="A0A448MR91"/>
<organism evidence="1 2">
    <name type="scientific">Rodentibacter pneumotropicus</name>
    <dbReference type="NCBI Taxonomy" id="758"/>
    <lineage>
        <taxon>Bacteria</taxon>
        <taxon>Pseudomonadati</taxon>
        <taxon>Pseudomonadota</taxon>
        <taxon>Gammaproteobacteria</taxon>
        <taxon>Pasteurellales</taxon>
        <taxon>Pasteurellaceae</taxon>
        <taxon>Rodentibacter</taxon>
    </lineage>
</organism>
<gene>
    <name evidence="1" type="ORF">NCTC8284_02859</name>
</gene>
<evidence type="ECO:0000313" key="1">
    <source>
        <dbReference type="EMBL" id="VEH67662.1"/>
    </source>
</evidence>
<protein>
    <submittedName>
        <fullName evidence="1">Uncharacterized protein</fullName>
    </submittedName>
</protein>
<reference evidence="1 2" key="1">
    <citation type="submission" date="2018-12" db="EMBL/GenBank/DDBJ databases">
        <authorList>
            <consortium name="Pathogen Informatics"/>
        </authorList>
    </citation>
    <scope>NUCLEOTIDE SEQUENCE [LARGE SCALE GENOMIC DNA]</scope>
    <source>
        <strain evidence="1 2">NCTC8284</strain>
    </source>
</reference>
<dbReference type="KEGG" id="rpne:NCTC8284_02859"/>
<evidence type="ECO:0000313" key="2">
    <source>
        <dbReference type="Proteomes" id="UP000278733"/>
    </source>
</evidence>
<proteinExistence type="predicted"/>
<dbReference type="EMBL" id="LR134405">
    <property type="protein sequence ID" value="VEH67662.1"/>
    <property type="molecule type" value="Genomic_DNA"/>
</dbReference>
<accession>A0A448MR91</accession>
<name>A0A448MR91_9PAST</name>
<sequence length="48" mass="5691">MYKIVPYKWNNALIIDVDKIIPVPEIEKFTVKLSLKDDEEKKNTITQK</sequence>
<dbReference type="Proteomes" id="UP000278733">
    <property type="component" value="Chromosome"/>
</dbReference>